<evidence type="ECO:0000256" key="4">
    <source>
        <dbReference type="SAM" id="Phobius"/>
    </source>
</evidence>
<dbReference type="GO" id="GO:0012505">
    <property type="term" value="C:endomembrane system"/>
    <property type="evidence" value="ECO:0007669"/>
    <property type="project" value="TreeGrafter"/>
</dbReference>
<evidence type="ECO:0000259" key="6">
    <source>
        <dbReference type="Pfam" id="PF22990"/>
    </source>
</evidence>
<dbReference type="SUPFAM" id="SSF53474">
    <property type="entry name" value="alpha/beta-Hydrolases"/>
    <property type="match status" value="1"/>
</dbReference>
<dbReference type="FunFam" id="3.40.50.1820:FF:000074">
    <property type="entry name" value="Abhydrolase domain containing 16A"/>
    <property type="match status" value="1"/>
</dbReference>
<name>A0AAW2IET3_9NEOP</name>
<feature type="transmembrane region" description="Helical" evidence="4">
    <location>
        <begin position="46"/>
        <end position="64"/>
    </location>
</feature>
<keyword evidence="4" id="KW-0812">Transmembrane</keyword>
<feature type="domain" description="Phosphatidylserine Lipase ABHD16 N-terminal" evidence="6">
    <location>
        <begin position="6"/>
        <end position="133"/>
    </location>
</feature>
<dbReference type="PANTHER" id="PTHR12277">
    <property type="entry name" value="ALPHA/BETA HYDROLASE DOMAIN-CONTAINING PROTEIN"/>
    <property type="match status" value="1"/>
</dbReference>
<evidence type="ECO:0000256" key="1">
    <source>
        <dbReference type="ARBA" id="ARBA00009709"/>
    </source>
</evidence>
<reference evidence="7" key="1">
    <citation type="journal article" date="2024" name="Gigascience">
        <title>Chromosome-level genome of the poultry shaft louse Menopon gallinae provides insight into the host-switching and adaptive evolution of parasitic lice.</title>
        <authorList>
            <person name="Xu Y."/>
            <person name="Ma L."/>
            <person name="Liu S."/>
            <person name="Liang Y."/>
            <person name="Liu Q."/>
            <person name="He Z."/>
            <person name="Tian L."/>
            <person name="Duan Y."/>
            <person name="Cai W."/>
            <person name="Li H."/>
            <person name="Song F."/>
        </authorList>
    </citation>
    <scope>NUCLEOTIDE SEQUENCE</scope>
    <source>
        <strain evidence="7">Cailab_2023a</strain>
    </source>
</reference>
<dbReference type="InterPro" id="IPR029058">
    <property type="entry name" value="AB_hydrolase_fold"/>
</dbReference>
<keyword evidence="4" id="KW-1133">Transmembrane helix</keyword>
<evidence type="ECO:0000256" key="3">
    <source>
        <dbReference type="ARBA" id="ARBA00023098"/>
    </source>
</evidence>
<gene>
    <name evidence="7" type="ORF">PYX00_001794</name>
</gene>
<sequence length="534" mass="61430">MAAIRFLWECMFGPRLYKIYGDSRYQGLYEPNGFEHWGDQVISSLYVMWNVGLYTSPVIATVLYRKGYFVIESLALFTKLLIGLGVILTSSYCIRGIGRMNNPAYVTFYEVLIAAKKTLNRETKKELCKYDFEFSEWPVEFRWSDVEGEENKARVYVDQPIVKSGVVESVLSFPCRFLSYIVAHTFGIKMVYPGSVRTLQSLMFSTMLQGRIKLIEEYSGERFKLRSRDGNDIDAMFIDRRDRHANGSTLVICCEGNAGFYELGISLTPIEAKYSVLGWNHPGFGGSTGTPYPSQEQNAIDLVMQFAIHHLGFMPENIMLFGWSIGGYTASWAAMNYPDIKGMILDATFDDILQLAISRMPSSWEPLVRRTIRDYINLNVYEQVCKYNGPVTFIRRTEDEIICTVEGDLSTNRGNHLVAKFLRYRYPRIFDEKRQILLNTWLASDRLQQSLLMDEYGVNRDVCNNQIGSFIEDNSLMFPMQIGENLNETQKNRMALFLADTYLKNFRSTHCVPLPVSMFRIPWSPTTESSFIKL</sequence>
<comment type="similarity">
    <text evidence="1">Belongs to the AB hydrolase superfamily. ABHD16 family.</text>
</comment>
<dbReference type="Pfam" id="PF22990">
    <property type="entry name" value="ABHD16_N"/>
    <property type="match status" value="1"/>
</dbReference>
<dbReference type="Pfam" id="PF00561">
    <property type="entry name" value="Abhydrolase_1"/>
    <property type="match status" value="1"/>
</dbReference>
<evidence type="ECO:0000313" key="7">
    <source>
        <dbReference type="EMBL" id="KAL0280531.1"/>
    </source>
</evidence>
<dbReference type="AlphaFoldDB" id="A0AAW2IET3"/>
<accession>A0AAW2IET3</accession>
<organism evidence="7">
    <name type="scientific">Menopon gallinae</name>
    <name type="common">poultry shaft louse</name>
    <dbReference type="NCBI Taxonomy" id="328185"/>
    <lineage>
        <taxon>Eukaryota</taxon>
        <taxon>Metazoa</taxon>
        <taxon>Ecdysozoa</taxon>
        <taxon>Arthropoda</taxon>
        <taxon>Hexapoda</taxon>
        <taxon>Insecta</taxon>
        <taxon>Pterygota</taxon>
        <taxon>Neoptera</taxon>
        <taxon>Paraneoptera</taxon>
        <taxon>Psocodea</taxon>
        <taxon>Troctomorpha</taxon>
        <taxon>Phthiraptera</taxon>
        <taxon>Amblycera</taxon>
        <taxon>Menoponidae</taxon>
        <taxon>Menopon</taxon>
    </lineage>
</organism>
<keyword evidence="3" id="KW-0443">Lipid metabolism</keyword>
<proteinExistence type="inferred from homology"/>
<protein>
    <submittedName>
        <fullName evidence="7">Uncharacterized protein</fullName>
    </submittedName>
</protein>
<dbReference type="GO" id="GO:0006660">
    <property type="term" value="P:phosphatidylserine catabolic process"/>
    <property type="evidence" value="ECO:0007669"/>
    <property type="project" value="TreeGrafter"/>
</dbReference>
<dbReference type="InterPro" id="IPR054518">
    <property type="entry name" value="ABHD16_N"/>
</dbReference>
<dbReference type="InterPro" id="IPR000073">
    <property type="entry name" value="AB_hydrolase_1"/>
</dbReference>
<evidence type="ECO:0000259" key="5">
    <source>
        <dbReference type="Pfam" id="PF00561"/>
    </source>
</evidence>
<dbReference type="GO" id="GO:0047372">
    <property type="term" value="F:monoacylglycerol lipase activity"/>
    <property type="evidence" value="ECO:0007669"/>
    <property type="project" value="TreeGrafter"/>
</dbReference>
<evidence type="ECO:0000256" key="2">
    <source>
        <dbReference type="ARBA" id="ARBA00022801"/>
    </source>
</evidence>
<dbReference type="GO" id="GO:0004620">
    <property type="term" value="F:phospholipase activity"/>
    <property type="evidence" value="ECO:0007669"/>
    <property type="project" value="TreeGrafter"/>
</dbReference>
<dbReference type="EMBL" id="JARGDH010000001">
    <property type="protein sequence ID" value="KAL0280531.1"/>
    <property type="molecule type" value="Genomic_DNA"/>
</dbReference>
<keyword evidence="2" id="KW-0378">Hydrolase</keyword>
<comment type="caution">
    <text evidence="7">The sequence shown here is derived from an EMBL/GenBank/DDBJ whole genome shotgun (WGS) entry which is preliminary data.</text>
</comment>
<dbReference type="GO" id="GO:0052651">
    <property type="term" value="P:monoacylglycerol catabolic process"/>
    <property type="evidence" value="ECO:0007669"/>
    <property type="project" value="TreeGrafter"/>
</dbReference>
<feature type="transmembrane region" description="Helical" evidence="4">
    <location>
        <begin position="76"/>
        <end position="98"/>
    </location>
</feature>
<feature type="domain" description="AB hydrolase-1" evidence="5">
    <location>
        <begin position="250"/>
        <end position="365"/>
    </location>
</feature>
<keyword evidence="4" id="KW-0472">Membrane</keyword>
<dbReference type="PANTHER" id="PTHR12277:SF72">
    <property type="entry name" value="BAT5L PROTEIN"/>
    <property type="match status" value="1"/>
</dbReference>
<dbReference type="Gene3D" id="3.40.50.1820">
    <property type="entry name" value="alpha/beta hydrolase"/>
    <property type="match status" value="1"/>
</dbReference>